<gene>
    <name evidence="2" type="ORF">QQF64_004875</name>
</gene>
<dbReference type="Proteomes" id="UP001558613">
    <property type="component" value="Unassembled WGS sequence"/>
</dbReference>
<proteinExistence type="predicted"/>
<evidence type="ECO:0000256" key="1">
    <source>
        <dbReference type="SAM" id="MobiDB-lite"/>
    </source>
</evidence>
<name>A0ABR3MIU0_9TELE</name>
<evidence type="ECO:0000313" key="3">
    <source>
        <dbReference type="Proteomes" id="UP001558613"/>
    </source>
</evidence>
<comment type="caution">
    <text evidence="2">The sequence shown here is derived from an EMBL/GenBank/DDBJ whole genome shotgun (WGS) entry which is preliminary data.</text>
</comment>
<sequence length="68" mass="7293">MLLSGVNGKYISTSVMRDDTESPKPRPKAELTDVALEESSTCLSRTPDPQLATSGQTGVAHIHAHKCK</sequence>
<organism evidence="2 3">
    <name type="scientific">Cirrhinus molitorella</name>
    <name type="common">mud carp</name>
    <dbReference type="NCBI Taxonomy" id="172907"/>
    <lineage>
        <taxon>Eukaryota</taxon>
        <taxon>Metazoa</taxon>
        <taxon>Chordata</taxon>
        <taxon>Craniata</taxon>
        <taxon>Vertebrata</taxon>
        <taxon>Euteleostomi</taxon>
        <taxon>Actinopterygii</taxon>
        <taxon>Neopterygii</taxon>
        <taxon>Teleostei</taxon>
        <taxon>Ostariophysi</taxon>
        <taxon>Cypriniformes</taxon>
        <taxon>Cyprinidae</taxon>
        <taxon>Labeoninae</taxon>
        <taxon>Labeonini</taxon>
        <taxon>Cirrhinus</taxon>
    </lineage>
</organism>
<protein>
    <submittedName>
        <fullName evidence="2">Uncharacterized protein</fullName>
    </submittedName>
</protein>
<feature type="region of interest" description="Disordered" evidence="1">
    <location>
        <begin position="14"/>
        <end position="33"/>
    </location>
</feature>
<keyword evidence="3" id="KW-1185">Reference proteome</keyword>
<feature type="compositionally biased region" description="Basic and acidic residues" evidence="1">
    <location>
        <begin position="16"/>
        <end position="31"/>
    </location>
</feature>
<evidence type="ECO:0000313" key="2">
    <source>
        <dbReference type="EMBL" id="KAL1264520.1"/>
    </source>
</evidence>
<dbReference type="EMBL" id="JAYMGO010000012">
    <property type="protein sequence ID" value="KAL1264520.1"/>
    <property type="molecule type" value="Genomic_DNA"/>
</dbReference>
<reference evidence="2 3" key="1">
    <citation type="submission" date="2023-09" db="EMBL/GenBank/DDBJ databases">
        <authorList>
            <person name="Wang M."/>
        </authorList>
    </citation>
    <scope>NUCLEOTIDE SEQUENCE [LARGE SCALE GENOMIC DNA]</scope>
    <source>
        <strain evidence="2">GT-2023</strain>
        <tissue evidence="2">Liver</tissue>
    </source>
</reference>
<feature type="region of interest" description="Disordered" evidence="1">
    <location>
        <begin position="40"/>
        <end position="68"/>
    </location>
</feature>
<accession>A0ABR3MIU0</accession>